<evidence type="ECO:0000313" key="3">
    <source>
        <dbReference type="Proteomes" id="UP000502641"/>
    </source>
</evidence>
<protein>
    <submittedName>
        <fullName evidence="2">Uncharacterized protein</fullName>
    </submittedName>
</protein>
<sequence length="64" mass="6589">MLPRAGRTDGVGTPSRTAGEERCLRPAQTHAGESSQYASPPRGHVADLSPTGGNPCGVPHVRPS</sequence>
<name>A0A6M4PQ08_9ACTN</name>
<feature type="region of interest" description="Disordered" evidence="1">
    <location>
        <begin position="1"/>
        <end position="64"/>
    </location>
</feature>
<gene>
    <name evidence="2" type="ORF">HKX69_27380</name>
</gene>
<dbReference type="KEGG" id="sarg:HKX69_27380"/>
<organism evidence="2 3">
    <name type="scientific">Streptomyces argyrophylli</name>
    <dbReference type="NCBI Taxonomy" id="2726118"/>
    <lineage>
        <taxon>Bacteria</taxon>
        <taxon>Bacillati</taxon>
        <taxon>Actinomycetota</taxon>
        <taxon>Actinomycetes</taxon>
        <taxon>Kitasatosporales</taxon>
        <taxon>Streptomycetaceae</taxon>
        <taxon>Streptomyces</taxon>
    </lineage>
</organism>
<proteinExistence type="predicted"/>
<dbReference type="AlphaFoldDB" id="A0A6M4PQ08"/>
<dbReference type="EMBL" id="CP053189">
    <property type="protein sequence ID" value="QJS12757.1"/>
    <property type="molecule type" value="Genomic_DNA"/>
</dbReference>
<evidence type="ECO:0000313" key="2">
    <source>
        <dbReference type="EMBL" id="QJS12757.1"/>
    </source>
</evidence>
<keyword evidence="3" id="KW-1185">Reference proteome</keyword>
<reference evidence="2 3" key="1">
    <citation type="submission" date="2020-05" db="EMBL/GenBank/DDBJ databases">
        <authorList>
            <person name="Li K."/>
        </authorList>
    </citation>
    <scope>NUCLEOTIDE SEQUENCE [LARGE SCALE GENOMIC DNA]</scope>
    <source>
        <strain evidence="3">jing01</strain>
    </source>
</reference>
<dbReference type="Proteomes" id="UP000502641">
    <property type="component" value="Chromosome"/>
</dbReference>
<accession>A0A6M4PQ08</accession>
<evidence type="ECO:0000256" key="1">
    <source>
        <dbReference type="SAM" id="MobiDB-lite"/>
    </source>
</evidence>